<evidence type="ECO:0000313" key="1">
    <source>
        <dbReference type="EMBL" id="RSR34311.1"/>
    </source>
</evidence>
<accession>A0A3R9RWS8</accession>
<sequence length="73" mass="7645">NRVWANSSAVWLTAANNEVNNLIGANNGMTGTTFPTLNQAPTPVINSSPINNMGSAVIDGVLIQHLKLTTKGL</sequence>
<dbReference type="EMBL" id="RFDI01001856">
    <property type="protein sequence ID" value="RSR34311.1"/>
    <property type="molecule type" value="Genomic_DNA"/>
</dbReference>
<dbReference type="Proteomes" id="UP000280073">
    <property type="component" value="Unassembled WGS sequence"/>
</dbReference>
<reference evidence="1 2" key="1">
    <citation type="submission" date="2018-10" db="EMBL/GenBank/DDBJ databases">
        <title>GWAS and RNA-Seq identify cryptic mechanisms of antimicrobial resistance in Acinetobacter baumannii.</title>
        <authorList>
            <person name="Sahl J.W."/>
        </authorList>
    </citation>
    <scope>NUCLEOTIDE SEQUENCE [LARGE SCALE GENOMIC DNA]</scope>
    <source>
        <strain evidence="1 2">TG28175</strain>
    </source>
</reference>
<evidence type="ECO:0000313" key="2">
    <source>
        <dbReference type="Proteomes" id="UP000280073"/>
    </source>
</evidence>
<name>A0A3R9RWS8_ACIBA</name>
<comment type="caution">
    <text evidence="1">The sequence shown here is derived from an EMBL/GenBank/DDBJ whole genome shotgun (WGS) entry which is preliminary data.</text>
</comment>
<organism evidence="1 2">
    <name type="scientific">Acinetobacter baumannii</name>
    <dbReference type="NCBI Taxonomy" id="470"/>
    <lineage>
        <taxon>Bacteria</taxon>
        <taxon>Pseudomonadati</taxon>
        <taxon>Pseudomonadota</taxon>
        <taxon>Gammaproteobacteria</taxon>
        <taxon>Moraxellales</taxon>
        <taxon>Moraxellaceae</taxon>
        <taxon>Acinetobacter</taxon>
        <taxon>Acinetobacter calcoaceticus/baumannii complex</taxon>
    </lineage>
</organism>
<dbReference type="AlphaFoldDB" id="A0A3R9RWS8"/>
<protein>
    <submittedName>
        <fullName evidence="1">Uncharacterized protein</fullName>
    </submittedName>
</protein>
<feature type="non-terminal residue" evidence="1">
    <location>
        <position position="1"/>
    </location>
</feature>
<proteinExistence type="predicted"/>
<gene>
    <name evidence="1" type="ORF">EA686_24260</name>
</gene>